<evidence type="ECO:0000256" key="1">
    <source>
        <dbReference type="ARBA" id="ARBA00022884"/>
    </source>
</evidence>
<dbReference type="PROSITE" id="PS50102">
    <property type="entry name" value="RRM"/>
    <property type="match status" value="1"/>
</dbReference>
<dbReference type="Pfam" id="PF00076">
    <property type="entry name" value="RRM_1"/>
    <property type="match status" value="1"/>
</dbReference>
<protein>
    <submittedName>
        <fullName evidence="6">Uncharacterized protein</fullName>
    </submittedName>
</protein>
<keyword evidence="7" id="KW-1185">Reference proteome</keyword>
<feature type="compositionally biased region" description="Basic and acidic residues" evidence="3">
    <location>
        <begin position="461"/>
        <end position="533"/>
    </location>
</feature>
<evidence type="ECO:0000256" key="3">
    <source>
        <dbReference type="SAM" id="MobiDB-lite"/>
    </source>
</evidence>
<feature type="compositionally biased region" description="Basic residues" evidence="3">
    <location>
        <begin position="551"/>
        <end position="565"/>
    </location>
</feature>
<dbReference type="InterPro" id="IPR000504">
    <property type="entry name" value="RRM_dom"/>
</dbReference>
<feature type="compositionally biased region" description="Basic and acidic residues" evidence="3">
    <location>
        <begin position="951"/>
        <end position="973"/>
    </location>
</feature>
<comment type="caution">
    <text evidence="6">The sequence shown here is derived from an EMBL/GenBank/DDBJ whole genome shotgun (WGS) entry which is preliminary data.</text>
</comment>
<evidence type="ECO:0000259" key="5">
    <source>
        <dbReference type="PROSITE" id="PS51391"/>
    </source>
</evidence>
<evidence type="ECO:0000256" key="2">
    <source>
        <dbReference type="PROSITE-ProRule" id="PRU00176"/>
    </source>
</evidence>
<feature type="compositionally biased region" description="Basic and acidic residues" evidence="3">
    <location>
        <begin position="541"/>
        <end position="550"/>
    </location>
</feature>
<feature type="compositionally biased region" description="Basic and acidic residues" evidence="3">
    <location>
        <begin position="983"/>
        <end position="1005"/>
    </location>
</feature>
<organism evidence="6 7">
    <name type="scientific">Cercopithifilaria johnstoni</name>
    <dbReference type="NCBI Taxonomy" id="2874296"/>
    <lineage>
        <taxon>Eukaryota</taxon>
        <taxon>Metazoa</taxon>
        <taxon>Ecdysozoa</taxon>
        <taxon>Nematoda</taxon>
        <taxon>Chromadorea</taxon>
        <taxon>Rhabditida</taxon>
        <taxon>Spirurina</taxon>
        <taxon>Spiruromorpha</taxon>
        <taxon>Filarioidea</taxon>
        <taxon>Onchocercidae</taxon>
        <taxon>Cercopithifilaria</taxon>
    </lineage>
</organism>
<dbReference type="SMART" id="SM00360">
    <property type="entry name" value="RRM"/>
    <property type="match status" value="1"/>
</dbReference>
<dbReference type="Pfam" id="PF04818">
    <property type="entry name" value="CID"/>
    <property type="match status" value="1"/>
</dbReference>
<dbReference type="Gene3D" id="1.25.40.90">
    <property type="match status" value="1"/>
</dbReference>
<feature type="domain" description="CID" evidence="5">
    <location>
        <begin position="1"/>
        <end position="140"/>
    </location>
</feature>
<evidence type="ECO:0000259" key="4">
    <source>
        <dbReference type="PROSITE" id="PS50102"/>
    </source>
</evidence>
<name>A0A8J2PT92_9BILA</name>
<dbReference type="InterPro" id="IPR006569">
    <property type="entry name" value="CID_dom"/>
</dbReference>
<feature type="region of interest" description="Disordered" evidence="3">
    <location>
        <begin position="928"/>
        <end position="1027"/>
    </location>
</feature>
<feature type="compositionally biased region" description="Polar residues" evidence="3">
    <location>
        <begin position="941"/>
        <end position="950"/>
    </location>
</feature>
<dbReference type="SUPFAM" id="SSF48464">
    <property type="entry name" value="ENTH/VHS domain"/>
    <property type="match status" value="1"/>
</dbReference>
<evidence type="ECO:0000313" key="6">
    <source>
        <dbReference type="EMBL" id="CAG9534636.1"/>
    </source>
</evidence>
<dbReference type="FunFam" id="1.25.40.90:FF:000004">
    <property type="entry name" value="splicing factor, arginine/serine-rich 15"/>
    <property type="match status" value="1"/>
</dbReference>
<accession>A0A8J2PT92</accession>
<reference evidence="6" key="1">
    <citation type="submission" date="2021-09" db="EMBL/GenBank/DDBJ databases">
        <authorList>
            <consortium name="Pathogen Informatics"/>
        </authorList>
    </citation>
    <scope>NUCLEOTIDE SEQUENCE</scope>
</reference>
<dbReference type="PANTHER" id="PTHR23140:SF4">
    <property type="entry name" value="PROTEIN CBR-NRD-1"/>
    <property type="match status" value="1"/>
</dbReference>
<dbReference type="InterPro" id="IPR012677">
    <property type="entry name" value="Nucleotide-bd_a/b_plait_sf"/>
</dbReference>
<sequence>METEVIRAFNAELVSLYELRPPISKKKIVDITKAAMKAIKYYKHVVFGVEKFLMKCKTEYKIPGLYCIDSIIRQSRHQFKDKDVFGPRFAINMQATLSNLLNCKADDKLKVVRVLNLWKSHEIFDTAKLRPWLEYCRDVHGLEIDVVTVEKSVKGDQADFSIYSRVLNRGEKRKVMESHTPLSGNRSRTPPLPLREPSDDAAEGGVSERETLAMLTTMGLDLGGMFTSDSSLLQRVNKLVNDKLIERRELDSKRQGNIKNLLSKEFDYSDEDDSGDDDFGRKLEIEAKPTELTKQQIIGMAEAVLREPDTKEEIQRMHTERISALSQAAVARVQAVKQQQQQQEQQQQQQQSSIPTAVRTLPTQPGAPPITIPLNPITASQANIATIPPLSIPMPGQSLQPQTATNMLSPRSAQQFLLNTGGLAAFAPSMPPPNILSVMPPQIPTSIPSGMPLTGAANTGSRDRNDVDQDDRYRREGDDRFDSDRDERLRRGHGRSDRFSEKNDKGQERRRGRSRDREHEGRGNSRGFGDPHSKRPRRSRSRDQGFGDRRREHRRSNSRGRRGLSRGHLDRERSERDHNNPAYKDLERLRRKMGLPWPPKEGHLLIASCTLWLGRIPSNCTENEIRQAVAEAGEPSRISIIHSRACAYVTMKDRKAAFRVMDRMQKNFKIGEKNVKLNWGIGQGLKGERYAEYWDPDRGYSLIPHFALPGDLEPLIEGGHLEVESLPAHLADLYDEHGLKGKQREQDSTSIQSTSNIQLPQVAPNMPSYQFPLGQPPRLPGAAPFLPHGMVPIPGIFPPGLPPQLGSVPLAGSAPTPKPQNCVPTDAEGTNALSTPPQAAVNAMNVERMRVPGPNAFMSSSYNMPPPRYNASCGTLNLRANRPGVFSGRSPFSPFRGGPPFAGAPIRGVLRTPLPLMHSPGVGRGLRNLYPPRHFPPPLLANNSDGYKSTQENRWRSSEPKDGHIDNSRHDEWDNNAMVPSSSHEEYSQPESTKIEKRITKRTEMDDSSNEPVTSTTHDDESAAVSGTVETLTSEVKLLVDTSVVPNNDDLKAVTMNEDRMLEQAIVYGDDEE</sequence>
<feature type="region of interest" description="Disordered" evidence="3">
    <location>
        <begin position="174"/>
        <end position="206"/>
    </location>
</feature>
<feature type="region of interest" description="Disordered" evidence="3">
    <location>
        <begin position="809"/>
        <end position="835"/>
    </location>
</feature>
<feature type="domain" description="RRM" evidence="4">
    <location>
        <begin position="609"/>
        <end position="682"/>
    </location>
</feature>
<dbReference type="InterPro" id="IPR051485">
    <property type="entry name" value="SR-CTD_assoc_factor"/>
</dbReference>
<dbReference type="GO" id="GO:0005634">
    <property type="term" value="C:nucleus"/>
    <property type="evidence" value="ECO:0007669"/>
    <property type="project" value="TreeGrafter"/>
</dbReference>
<dbReference type="GO" id="GO:0003723">
    <property type="term" value="F:RNA binding"/>
    <property type="evidence" value="ECO:0007669"/>
    <property type="project" value="UniProtKB-UniRule"/>
</dbReference>
<dbReference type="PROSITE" id="PS51391">
    <property type="entry name" value="CID"/>
    <property type="match status" value="1"/>
</dbReference>
<dbReference type="Gene3D" id="3.30.70.330">
    <property type="match status" value="1"/>
</dbReference>
<feature type="region of interest" description="Disordered" evidence="3">
    <location>
        <begin position="437"/>
        <end position="585"/>
    </location>
</feature>
<dbReference type="InterPro" id="IPR035979">
    <property type="entry name" value="RBD_domain_sf"/>
</dbReference>
<dbReference type="CDD" id="cd16983">
    <property type="entry name" value="CID_SCAF8_like"/>
    <property type="match status" value="1"/>
</dbReference>
<dbReference type="Proteomes" id="UP000746747">
    <property type="component" value="Unassembled WGS sequence"/>
</dbReference>
<keyword evidence="1 2" id="KW-0694">RNA-binding</keyword>
<evidence type="ECO:0000313" key="7">
    <source>
        <dbReference type="Proteomes" id="UP000746747"/>
    </source>
</evidence>
<feature type="compositionally biased region" description="Basic and acidic residues" evidence="3">
    <location>
        <begin position="567"/>
        <end position="585"/>
    </location>
</feature>
<dbReference type="EMBL" id="CAKAEH010001319">
    <property type="protein sequence ID" value="CAG9534636.1"/>
    <property type="molecule type" value="Genomic_DNA"/>
</dbReference>
<dbReference type="SMART" id="SM00582">
    <property type="entry name" value="RPR"/>
    <property type="match status" value="1"/>
</dbReference>
<feature type="compositionally biased region" description="Low complexity" evidence="3">
    <location>
        <begin position="342"/>
        <end position="351"/>
    </location>
</feature>
<gene>
    <name evidence="6" type="ORF">CJOHNSTONI_LOCUS4756</name>
</gene>
<dbReference type="PANTHER" id="PTHR23140">
    <property type="entry name" value="RNA PROCESSING PROTEIN LD23810P"/>
    <property type="match status" value="1"/>
</dbReference>
<dbReference type="AlphaFoldDB" id="A0A8J2PT92"/>
<dbReference type="SUPFAM" id="SSF54928">
    <property type="entry name" value="RNA-binding domain, RBD"/>
    <property type="match status" value="1"/>
</dbReference>
<proteinExistence type="predicted"/>
<dbReference type="InterPro" id="IPR008942">
    <property type="entry name" value="ENTH_VHS"/>
</dbReference>
<dbReference type="OrthoDB" id="79367at2759"/>
<feature type="region of interest" description="Disordered" evidence="3">
    <location>
        <begin position="342"/>
        <end position="365"/>
    </location>
</feature>